<dbReference type="Pfam" id="PF12802">
    <property type="entry name" value="MarR_2"/>
    <property type="match status" value="1"/>
</dbReference>
<dbReference type="InterPro" id="IPR000835">
    <property type="entry name" value="HTH_MarR-typ"/>
</dbReference>
<feature type="domain" description="HTH marR-type" evidence="2">
    <location>
        <begin position="27"/>
        <end position="68"/>
    </location>
</feature>
<proteinExistence type="predicted"/>
<evidence type="ECO:0000313" key="4">
    <source>
        <dbReference type="Proteomes" id="UP000410984"/>
    </source>
</evidence>
<keyword evidence="4" id="KW-1185">Reference proteome</keyword>
<dbReference type="EMBL" id="CABFPH010000090">
    <property type="protein sequence ID" value="VUD73891.1"/>
    <property type="molecule type" value="Genomic_DNA"/>
</dbReference>
<dbReference type="InterPro" id="IPR036388">
    <property type="entry name" value="WH-like_DNA-bd_sf"/>
</dbReference>
<evidence type="ECO:0000256" key="1">
    <source>
        <dbReference type="SAM" id="MobiDB-lite"/>
    </source>
</evidence>
<sequence>MGTPFEADDTQRLRDLRDAIAAAGDELSLPQLLALLTIAAEPNLSVNDLAERMGVPQQSASRFVAVLLGRYQSASGAGPKEPLIDQGVSLTDPRKRALTLTPAGRDLVTRMTGPGPSTRHSKGH</sequence>
<reference evidence="3 4" key="1">
    <citation type="submission" date="2019-06" db="EMBL/GenBank/DDBJ databases">
        <authorList>
            <person name="Rodrigo-Torres L."/>
            <person name="Arahal R. D."/>
            <person name="Lucena T."/>
        </authorList>
    </citation>
    <scope>NUCLEOTIDE SEQUENCE [LARGE SCALE GENOMIC DNA]</scope>
    <source>
        <strain evidence="3 4">SB0023/3</strain>
    </source>
</reference>
<dbReference type="AlphaFoldDB" id="A0A509EI90"/>
<dbReference type="Gene3D" id="1.10.10.10">
    <property type="entry name" value="Winged helix-like DNA-binding domain superfamily/Winged helix DNA-binding domain"/>
    <property type="match status" value="1"/>
</dbReference>
<dbReference type="OrthoDB" id="8454096at2"/>
<dbReference type="Proteomes" id="UP000410984">
    <property type="component" value="Unassembled WGS sequence"/>
</dbReference>
<evidence type="ECO:0000259" key="2">
    <source>
        <dbReference type="Pfam" id="PF12802"/>
    </source>
</evidence>
<accession>A0A509EI90</accession>
<dbReference type="GO" id="GO:0003700">
    <property type="term" value="F:DNA-binding transcription factor activity"/>
    <property type="evidence" value="ECO:0007669"/>
    <property type="project" value="InterPro"/>
</dbReference>
<dbReference type="SUPFAM" id="SSF46785">
    <property type="entry name" value="Winged helix' DNA-binding domain"/>
    <property type="match status" value="1"/>
</dbReference>
<protein>
    <recommendedName>
        <fullName evidence="2">HTH marR-type domain-containing protein</fullName>
    </recommendedName>
</protein>
<dbReference type="InterPro" id="IPR036390">
    <property type="entry name" value="WH_DNA-bd_sf"/>
</dbReference>
<evidence type="ECO:0000313" key="3">
    <source>
        <dbReference type="EMBL" id="VUD73891.1"/>
    </source>
</evidence>
<name>A0A509EI90_9HYPH</name>
<organism evidence="3 4">
    <name type="scientific">Methylobacterium symbioticum</name>
    <dbReference type="NCBI Taxonomy" id="2584084"/>
    <lineage>
        <taxon>Bacteria</taxon>
        <taxon>Pseudomonadati</taxon>
        <taxon>Pseudomonadota</taxon>
        <taxon>Alphaproteobacteria</taxon>
        <taxon>Hyphomicrobiales</taxon>
        <taxon>Methylobacteriaceae</taxon>
        <taxon>Methylobacterium</taxon>
    </lineage>
</organism>
<gene>
    <name evidence="3" type="ORF">MET9862_04513</name>
</gene>
<dbReference type="RefSeq" id="WP_059407742.1">
    <property type="nucleotide sequence ID" value="NZ_CABFPH010000090.1"/>
</dbReference>
<feature type="region of interest" description="Disordered" evidence="1">
    <location>
        <begin position="102"/>
        <end position="124"/>
    </location>
</feature>